<protein>
    <submittedName>
        <fullName evidence="1">Uncharacterized protein</fullName>
    </submittedName>
</protein>
<dbReference type="RefSeq" id="WP_160291678.1">
    <property type="nucleotide sequence ID" value="NZ_JXYS01000003.1"/>
</dbReference>
<evidence type="ECO:0000313" key="1">
    <source>
        <dbReference type="EMBL" id="KJF18917.1"/>
    </source>
</evidence>
<accession>A0A0D8HMF0</accession>
<dbReference type="EMBL" id="JXYS01000003">
    <property type="protein sequence ID" value="KJF18917.1"/>
    <property type="molecule type" value="Genomic_DNA"/>
</dbReference>
<dbReference type="AlphaFoldDB" id="A0A0D8HMF0"/>
<comment type="caution">
    <text evidence="1">The sequence shown here is derived from an EMBL/GenBank/DDBJ whole genome shotgun (WGS) entry which is preliminary data.</text>
</comment>
<organism evidence="1 2">
    <name type="scientific">Acidithrix ferrooxidans</name>
    <dbReference type="NCBI Taxonomy" id="1280514"/>
    <lineage>
        <taxon>Bacteria</taxon>
        <taxon>Bacillati</taxon>
        <taxon>Actinomycetota</taxon>
        <taxon>Acidimicrobiia</taxon>
        <taxon>Acidimicrobiales</taxon>
        <taxon>Acidimicrobiaceae</taxon>
        <taxon>Acidithrix</taxon>
    </lineage>
</organism>
<name>A0A0D8HMF0_9ACTN</name>
<gene>
    <name evidence="1" type="ORF">AXFE_02040</name>
</gene>
<proteinExistence type="predicted"/>
<evidence type="ECO:0000313" key="2">
    <source>
        <dbReference type="Proteomes" id="UP000032360"/>
    </source>
</evidence>
<sequence length="56" mass="5957">METHETMGSSALQVASANGTPIIGAEASNTWGGDPVLEAKRPAITYHNQSDMDLQR</sequence>
<dbReference type="STRING" id="1280514.AXFE_02040"/>
<keyword evidence="2" id="KW-1185">Reference proteome</keyword>
<reference evidence="1 2" key="1">
    <citation type="submission" date="2015-01" db="EMBL/GenBank/DDBJ databases">
        <title>Draft genome of the acidophilic iron oxidizer Acidithrix ferrooxidans strain Py-F3.</title>
        <authorList>
            <person name="Poehlein A."/>
            <person name="Eisen S."/>
            <person name="Schloemann M."/>
            <person name="Johnson B.D."/>
            <person name="Daniel R."/>
            <person name="Muehling M."/>
        </authorList>
    </citation>
    <scope>NUCLEOTIDE SEQUENCE [LARGE SCALE GENOMIC DNA]</scope>
    <source>
        <strain evidence="1 2">Py-F3</strain>
    </source>
</reference>
<dbReference type="Proteomes" id="UP000032360">
    <property type="component" value="Unassembled WGS sequence"/>
</dbReference>